<keyword evidence="8 12" id="KW-0694">RNA-binding</keyword>
<dbReference type="KEGG" id="lth:KLTH0G12584g"/>
<comment type="function">
    <text evidence="13">Necessary for the splicing of pre-mRNA. Has a role in the recognition of the branch site (5'-UACUAAC-3'), the pyrimidine tract and the 3'-splice site at the 3'-end of introns.</text>
</comment>
<proteinExistence type="inferred from homology"/>
<feature type="region of interest" description="Disordered" evidence="14">
    <location>
        <begin position="299"/>
        <end position="432"/>
    </location>
</feature>
<dbReference type="GeneID" id="8293862"/>
<keyword evidence="10 13" id="KW-0539">Nucleus</keyword>
<dbReference type="FunCoup" id="C5DMY2">
    <property type="interactions" value="61"/>
</dbReference>
<evidence type="ECO:0000256" key="8">
    <source>
        <dbReference type="ARBA" id="ARBA00022884"/>
    </source>
</evidence>
<dbReference type="GO" id="GO:0005829">
    <property type="term" value="C:cytosol"/>
    <property type="evidence" value="ECO:0007669"/>
    <property type="project" value="UniProtKB-ARBA"/>
</dbReference>
<evidence type="ECO:0000256" key="13">
    <source>
        <dbReference type="RuleBase" id="RU367126"/>
    </source>
</evidence>
<dbReference type="PROSITE" id="PS50158">
    <property type="entry name" value="ZF_CCHC"/>
    <property type="match status" value="1"/>
</dbReference>
<reference evidence="16 17" key="1">
    <citation type="journal article" date="2009" name="Genome Res.">
        <title>Comparative genomics of protoploid Saccharomycetaceae.</title>
        <authorList>
            <consortium name="The Genolevures Consortium"/>
            <person name="Souciet J.-L."/>
            <person name="Dujon B."/>
            <person name="Gaillardin C."/>
            <person name="Johnston M."/>
            <person name="Baret P.V."/>
            <person name="Cliften P."/>
            <person name="Sherman D.J."/>
            <person name="Weissenbach J."/>
            <person name="Westhof E."/>
            <person name="Wincker P."/>
            <person name="Jubin C."/>
            <person name="Poulain J."/>
            <person name="Barbe V."/>
            <person name="Segurens B."/>
            <person name="Artiguenave F."/>
            <person name="Anthouard V."/>
            <person name="Vacherie B."/>
            <person name="Val M.-E."/>
            <person name="Fulton R.S."/>
            <person name="Minx P."/>
            <person name="Wilson R."/>
            <person name="Durrens P."/>
            <person name="Jean G."/>
            <person name="Marck C."/>
            <person name="Martin T."/>
            <person name="Nikolski M."/>
            <person name="Rolland T."/>
            <person name="Seret M.-L."/>
            <person name="Casaregola S."/>
            <person name="Despons L."/>
            <person name="Fairhead C."/>
            <person name="Fischer G."/>
            <person name="Lafontaine I."/>
            <person name="Leh V."/>
            <person name="Lemaire M."/>
            <person name="de Montigny J."/>
            <person name="Neuveglise C."/>
            <person name="Thierry A."/>
            <person name="Blanc-Lenfle I."/>
            <person name="Bleykasten C."/>
            <person name="Diffels J."/>
            <person name="Fritsch E."/>
            <person name="Frangeul L."/>
            <person name="Goeffon A."/>
            <person name="Jauniaux N."/>
            <person name="Kachouri-Lafond R."/>
            <person name="Payen C."/>
            <person name="Potier S."/>
            <person name="Pribylova L."/>
            <person name="Ozanne C."/>
            <person name="Richard G.-F."/>
            <person name="Sacerdot C."/>
            <person name="Straub M.-L."/>
            <person name="Talla E."/>
        </authorList>
    </citation>
    <scope>NUCLEOTIDE SEQUENCE [LARGE SCALE GENOMIC DNA]</scope>
    <source>
        <strain evidence="17">ATCC 56472 / CBS 6340 / NRRL Y-8284</strain>
    </source>
</reference>
<evidence type="ECO:0000256" key="12">
    <source>
        <dbReference type="PROSITE-ProRule" id="PRU00117"/>
    </source>
</evidence>
<evidence type="ECO:0000256" key="6">
    <source>
        <dbReference type="ARBA" id="ARBA00022771"/>
    </source>
</evidence>
<dbReference type="Gene3D" id="6.10.140.1790">
    <property type="match status" value="1"/>
</dbReference>
<dbReference type="OrthoDB" id="6777263at2759"/>
<dbReference type="RefSeq" id="XP_002555580.1">
    <property type="nucleotide sequence ID" value="XM_002555534.1"/>
</dbReference>
<dbReference type="Pfam" id="PF22675">
    <property type="entry name" value="KH-I_KHDC4-BBP"/>
    <property type="match status" value="1"/>
</dbReference>
<dbReference type="InterPro" id="IPR036875">
    <property type="entry name" value="Znf_CCHC_sf"/>
</dbReference>
<evidence type="ECO:0000256" key="2">
    <source>
        <dbReference type="ARBA" id="ARBA00010382"/>
    </source>
</evidence>
<dbReference type="InterPro" id="IPR032570">
    <property type="entry name" value="SF1-HH"/>
</dbReference>
<dbReference type="GO" id="GO:0008270">
    <property type="term" value="F:zinc ion binding"/>
    <property type="evidence" value="ECO:0007669"/>
    <property type="project" value="UniProtKB-UniRule"/>
</dbReference>
<dbReference type="GO" id="GO:0000243">
    <property type="term" value="C:commitment complex"/>
    <property type="evidence" value="ECO:0007669"/>
    <property type="project" value="UniProtKB-ARBA"/>
</dbReference>
<organism evidence="16 17">
    <name type="scientific">Lachancea thermotolerans (strain ATCC 56472 / CBS 6340 / NRRL Y-8284)</name>
    <name type="common">Yeast</name>
    <name type="synonym">Kluyveromyces thermotolerans</name>
    <dbReference type="NCBI Taxonomy" id="559295"/>
    <lineage>
        <taxon>Eukaryota</taxon>
        <taxon>Fungi</taxon>
        <taxon>Dikarya</taxon>
        <taxon>Ascomycota</taxon>
        <taxon>Saccharomycotina</taxon>
        <taxon>Saccharomycetes</taxon>
        <taxon>Saccharomycetales</taxon>
        <taxon>Saccharomycetaceae</taxon>
        <taxon>Lachancea</taxon>
    </lineage>
</organism>
<dbReference type="PROSITE" id="PS50084">
    <property type="entry name" value="KH_TYPE_1"/>
    <property type="match status" value="1"/>
</dbReference>
<gene>
    <name evidence="16" type="ordered locus">KLTH0G12584g</name>
</gene>
<feature type="compositionally biased region" description="Polar residues" evidence="14">
    <location>
        <begin position="350"/>
        <end position="364"/>
    </location>
</feature>
<dbReference type="InterPro" id="IPR055256">
    <property type="entry name" value="KH_1_KHDC4/BBP-like"/>
</dbReference>
<dbReference type="HOGENOM" id="CLU_016864_1_1_1"/>
<dbReference type="InterPro" id="IPR036612">
    <property type="entry name" value="KH_dom_type_1_sf"/>
</dbReference>
<keyword evidence="6 11" id="KW-0863">Zinc-finger</keyword>
<feature type="domain" description="CCHC-type" evidence="15">
    <location>
        <begin position="285"/>
        <end position="298"/>
    </location>
</feature>
<dbReference type="STRING" id="559295.C5DMY2"/>
<dbReference type="GO" id="GO:0045131">
    <property type="term" value="F:pre-mRNA branch point binding"/>
    <property type="evidence" value="ECO:0007669"/>
    <property type="project" value="UniProtKB-UniRule"/>
</dbReference>
<dbReference type="FunFam" id="3.30.1370.10:FF:000024">
    <property type="entry name" value="Branchpoint-bridging protein-like protein"/>
    <property type="match status" value="1"/>
</dbReference>
<feature type="compositionally biased region" description="Basic and acidic residues" evidence="14">
    <location>
        <begin position="1"/>
        <end position="18"/>
    </location>
</feature>
<dbReference type="InterPro" id="IPR045071">
    <property type="entry name" value="BBP-like"/>
</dbReference>
<keyword evidence="4 13" id="KW-0507">mRNA processing</keyword>
<dbReference type="InParanoid" id="C5DMY2"/>
<evidence type="ECO:0000256" key="10">
    <source>
        <dbReference type="ARBA" id="ARBA00023242"/>
    </source>
</evidence>
<dbReference type="Pfam" id="PF16275">
    <property type="entry name" value="SF1-HH"/>
    <property type="match status" value="1"/>
</dbReference>
<dbReference type="CDD" id="cd02395">
    <property type="entry name" value="KH-I_BBP"/>
    <property type="match status" value="1"/>
</dbReference>
<feature type="region of interest" description="Disordered" evidence="14">
    <location>
        <begin position="1"/>
        <end position="35"/>
    </location>
</feature>
<dbReference type="Proteomes" id="UP000002036">
    <property type="component" value="Chromosome G"/>
</dbReference>
<feature type="region of interest" description="Disordered" evidence="14">
    <location>
        <begin position="71"/>
        <end position="97"/>
    </location>
</feature>
<dbReference type="GO" id="GO:0000398">
    <property type="term" value="P:mRNA splicing, via spliceosome"/>
    <property type="evidence" value="ECO:0007669"/>
    <property type="project" value="UniProtKB-UniRule"/>
</dbReference>
<keyword evidence="7 13" id="KW-0862">Zinc</keyword>
<evidence type="ECO:0000256" key="5">
    <source>
        <dbReference type="ARBA" id="ARBA00022723"/>
    </source>
</evidence>
<evidence type="ECO:0000256" key="7">
    <source>
        <dbReference type="ARBA" id="ARBA00022833"/>
    </source>
</evidence>
<dbReference type="GO" id="GO:0003729">
    <property type="term" value="F:mRNA binding"/>
    <property type="evidence" value="ECO:0007669"/>
    <property type="project" value="TreeGrafter"/>
</dbReference>
<accession>C5DMY2</accession>
<dbReference type="PANTHER" id="PTHR11208:SF45">
    <property type="entry name" value="SPLICING FACTOR 1"/>
    <property type="match status" value="1"/>
</dbReference>
<comment type="similarity">
    <text evidence="2 13">Belongs to the BBP/SF1 family.</text>
</comment>
<feature type="region of interest" description="Disordered" evidence="14">
    <location>
        <begin position="445"/>
        <end position="534"/>
    </location>
</feature>
<dbReference type="PANTHER" id="PTHR11208">
    <property type="entry name" value="RNA-BINDING PROTEIN RELATED"/>
    <property type="match status" value="1"/>
</dbReference>
<evidence type="ECO:0000256" key="4">
    <source>
        <dbReference type="ARBA" id="ARBA00022664"/>
    </source>
</evidence>
<evidence type="ECO:0000313" key="17">
    <source>
        <dbReference type="Proteomes" id="UP000002036"/>
    </source>
</evidence>
<dbReference type="GO" id="GO:0048024">
    <property type="term" value="P:regulation of mRNA splicing, via spliceosome"/>
    <property type="evidence" value="ECO:0007669"/>
    <property type="project" value="TreeGrafter"/>
</dbReference>
<protein>
    <recommendedName>
        <fullName evidence="3 13">Branchpoint-bridging protein</fullName>
    </recommendedName>
</protein>
<evidence type="ECO:0000256" key="14">
    <source>
        <dbReference type="SAM" id="MobiDB-lite"/>
    </source>
</evidence>
<dbReference type="eggNOG" id="KOG0119">
    <property type="taxonomic scope" value="Eukaryota"/>
</dbReference>
<dbReference type="SMART" id="SM00343">
    <property type="entry name" value="ZnF_C2HC"/>
    <property type="match status" value="2"/>
</dbReference>
<dbReference type="InterPro" id="IPR047086">
    <property type="entry name" value="SF1-HH_sf"/>
</dbReference>
<name>C5DMY2_LACTC</name>
<evidence type="ECO:0000259" key="15">
    <source>
        <dbReference type="PROSITE" id="PS50158"/>
    </source>
</evidence>
<feature type="compositionally biased region" description="Polar residues" evidence="14">
    <location>
        <begin position="400"/>
        <end position="411"/>
    </location>
</feature>
<dbReference type="SUPFAM" id="SSF57756">
    <property type="entry name" value="Retrovirus zinc finger-like domains"/>
    <property type="match status" value="1"/>
</dbReference>
<evidence type="ECO:0000256" key="9">
    <source>
        <dbReference type="ARBA" id="ARBA00023187"/>
    </source>
</evidence>
<dbReference type="InterPro" id="IPR001878">
    <property type="entry name" value="Znf_CCHC"/>
</dbReference>
<dbReference type="SUPFAM" id="SSF54791">
    <property type="entry name" value="Eukaryotic type KH-domain (KH-domain type I)"/>
    <property type="match status" value="1"/>
</dbReference>
<keyword evidence="13" id="KW-0747">Spliceosome</keyword>
<dbReference type="Gene3D" id="3.30.1370.10">
    <property type="entry name" value="K Homology domain, type 1"/>
    <property type="match status" value="1"/>
</dbReference>
<dbReference type="SMART" id="SM00322">
    <property type="entry name" value="KH"/>
    <property type="match status" value="1"/>
</dbReference>
<keyword evidence="9 13" id="KW-0508">mRNA splicing</keyword>
<evidence type="ECO:0000256" key="3">
    <source>
        <dbReference type="ARBA" id="ARBA00017984"/>
    </source>
</evidence>
<evidence type="ECO:0000256" key="1">
    <source>
        <dbReference type="ARBA" id="ARBA00004123"/>
    </source>
</evidence>
<dbReference type="InterPro" id="IPR004087">
    <property type="entry name" value="KH_dom"/>
</dbReference>
<dbReference type="EMBL" id="CU928171">
    <property type="protein sequence ID" value="CAR25143.1"/>
    <property type="molecule type" value="Genomic_DNA"/>
</dbReference>
<dbReference type="Gene3D" id="4.10.60.10">
    <property type="entry name" value="Zinc finger, CCHC-type"/>
    <property type="match status" value="1"/>
</dbReference>
<comment type="subcellular location">
    <subcellularLocation>
        <location evidence="1 13">Nucleus</location>
    </subcellularLocation>
</comment>
<dbReference type="AlphaFoldDB" id="C5DMY2"/>
<evidence type="ECO:0000313" key="16">
    <source>
        <dbReference type="EMBL" id="CAR25143.1"/>
    </source>
</evidence>
<keyword evidence="17" id="KW-1185">Reference proteome</keyword>
<sequence>MAMNRKDWESRGRAEVPRDALWGPSAKNSRSNPHNILPTRITGALTQEQIVAYQVMFRIQEITSKLRMNVLNPPAKRSRSPSPPPVYDARGRRTNTREQRYKRKLEEERHRLVEIALKMIPHFVAPDDYKRPTKFQDKYYIPIQKYPEINFMGLLLGPRGNTLRKLQEESGCKIAIRGQGSVKEGKNASELPKGAMNFEEPLHCIISAESEEKIQKGIKACEGVVIRAVTSPEGQNELKRGQLRELAELNGTLREDSRPCPICGLRGHKRFECPNRTTFSQQIVCQRCYQPGHATRDCTFSRPDRGYQRDVSSPAMIYQRNADIGSKRAYRQDDDDDDDESMNPWKRRNQGLNDRNTDFEQTPVSSSYRSRQYRDSHSIDNAEHEYEKSRVPYQGPPGLNNFTSPQNSLSRSPPKHELQGPHKFSNGSSDTAAAFASDRAIPPKEHTVSEDAANSANADQSGASVGDITVPQDDATNNGSEVTFAPPGMYTAPIVNAPPGLNTLAPPAQLFDNVEGDNDRPLAGPPGLTGPPGL</sequence>
<keyword evidence="5 13" id="KW-0479">Metal-binding</keyword>
<evidence type="ECO:0000256" key="11">
    <source>
        <dbReference type="PROSITE-ProRule" id="PRU00047"/>
    </source>
</evidence>
<feature type="compositionally biased region" description="Basic and acidic residues" evidence="14">
    <location>
        <begin position="372"/>
        <end position="390"/>
    </location>
</feature>
<feature type="compositionally biased region" description="Polar residues" evidence="14">
    <location>
        <begin position="452"/>
        <end position="463"/>
    </location>
</feature>